<proteinExistence type="predicted"/>
<dbReference type="GeneID" id="37127243"/>
<evidence type="ECO:0000313" key="1">
    <source>
        <dbReference type="EMBL" id="PYH34010.1"/>
    </source>
</evidence>
<reference evidence="1" key="1">
    <citation type="submission" date="2016-12" db="EMBL/GenBank/DDBJ databases">
        <title>The genomes of Aspergillus section Nigri reveals drivers in fungal speciation.</title>
        <authorList>
            <consortium name="DOE Joint Genome Institute"/>
            <person name="Vesth T.C."/>
            <person name="Nybo J."/>
            <person name="Theobald S."/>
            <person name="Brandl J."/>
            <person name="Frisvad J.C."/>
            <person name="Nielsen K.F."/>
            <person name="Lyhne E.K."/>
            <person name="Kogle M.E."/>
            <person name="Kuo A."/>
            <person name="Riley R."/>
            <person name="Clum A."/>
            <person name="Nolan M."/>
            <person name="Lipzen A."/>
            <person name="Salamov A."/>
            <person name="Henrissat B."/>
            <person name="Wiebenga A."/>
            <person name="De Vries R.P."/>
            <person name="Grigoriev I.V."/>
            <person name="Mortensen U.H."/>
            <person name="Andersen M.R."/>
            <person name="Baker S.E."/>
        </authorList>
    </citation>
    <scope>NUCLEOTIDE SEQUENCE [LARGE SCALE GENOMIC DNA]</scope>
    <source>
        <strain evidence="1">CBS 115656</strain>
    </source>
</reference>
<dbReference type="EMBL" id="KZ821461">
    <property type="protein sequence ID" value="PYH34010.1"/>
    <property type="molecule type" value="Genomic_DNA"/>
</dbReference>
<organism evidence="1 2">
    <name type="scientific">Aspergillus neoniger (strain CBS 115656)</name>
    <dbReference type="NCBI Taxonomy" id="1448310"/>
    <lineage>
        <taxon>Eukaryota</taxon>
        <taxon>Fungi</taxon>
        <taxon>Dikarya</taxon>
        <taxon>Ascomycota</taxon>
        <taxon>Pezizomycotina</taxon>
        <taxon>Eurotiomycetes</taxon>
        <taxon>Eurotiomycetidae</taxon>
        <taxon>Eurotiales</taxon>
        <taxon>Aspergillaceae</taxon>
        <taxon>Aspergillus</taxon>
        <taxon>Aspergillus subgen. Circumdati</taxon>
    </lineage>
</organism>
<dbReference type="AlphaFoldDB" id="A0A318YPL4"/>
<sequence length="294" mass="33732">MYSIKTMDMSLTILANRTVHTVRMRWTRTVVSSMQTSSPLRWLPPFLPYCLSTNCSRRVISSPPSSWARTQRTPDQESMILNPETVPVVSLDYAEPTPSASSLLKADECTDPIIILTDEEAETVTNTNEEDDLELATAPGTEARSHAFVNSLCCDEFDPEIWALACYIFKIPPELGKNVRDKIPIQGFRPERHPYPYQVYASMWLLACEATSNQRGRFLADDIGFGKGVNYIFMEVFLLMNWCTEWQKIVDPTDPHIRQMVIVRGYGKSFSGIPTWEEWQHRYDKTQFYHKQAG</sequence>
<accession>A0A318YPL4</accession>
<dbReference type="RefSeq" id="XP_025479488.1">
    <property type="nucleotide sequence ID" value="XM_025624787.1"/>
</dbReference>
<dbReference type="Proteomes" id="UP000247647">
    <property type="component" value="Unassembled WGS sequence"/>
</dbReference>
<evidence type="ECO:0000313" key="2">
    <source>
        <dbReference type="Proteomes" id="UP000247647"/>
    </source>
</evidence>
<name>A0A318YPL4_ASPNB</name>
<keyword evidence="2" id="KW-1185">Reference proteome</keyword>
<protein>
    <submittedName>
        <fullName evidence="1">Uncharacterized protein</fullName>
    </submittedName>
</protein>
<gene>
    <name evidence="1" type="ORF">BO87DRAFT_386981</name>
</gene>